<gene>
    <name evidence="10" type="ORF">GTU77_09850</name>
</gene>
<dbReference type="Gene3D" id="3.40.50.150">
    <property type="entry name" value="Vaccinia Virus protein VP39"/>
    <property type="match status" value="1"/>
</dbReference>
<dbReference type="PANTHER" id="PTHR33841:SF1">
    <property type="entry name" value="DNA METHYLTRANSFERASE A"/>
    <property type="match status" value="1"/>
</dbReference>
<dbReference type="InterPro" id="IPR046818">
    <property type="entry name" value="MmeI_C"/>
</dbReference>
<dbReference type="GO" id="GO:0009007">
    <property type="term" value="F:site-specific DNA-methyltransferase (adenine-specific) activity"/>
    <property type="evidence" value="ECO:0007669"/>
    <property type="project" value="UniProtKB-EC"/>
</dbReference>
<dbReference type="PANTHER" id="PTHR33841">
    <property type="entry name" value="DNA METHYLTRANSFERASE YEEA-RELATED"/>
    <property type="match status" value="1"/>
</dbReference>
<dbReference type="Pfam" id="PF20473">
    <property type="entry name" value="MmeI_Mtase"/>
    <property type="match status" value="1"/>
</dbReference>
<reference evidence="10" key="1">
    <citation type="submission" date="2020-01" db="EMBL/GenBank/DDBJ databases">
        <title>First Reported Case and Whole Genome of Weissella confusa in an Equid.</title>
        <authorList>
            <person name="Little S.V."/>
            <person name="Lawhon S.D."/>
        </authorList>
    </citation>
    <scope>NUCLEOTIDE SEQUENCE</scope>
    <source>
        <strain evidence="10">718955</strain>
    </source>
</reference>
<dbReference type="EMBL" id="JAAAMQ010000032">
    <property type="protein sequence ID" value="NBA12502.1"/>
    <property type="molecule type" value="Genomic_DNA"/>
</dbReference>
<sequence>MAKLKNKVKALESATIINAELKRLKINEWGNYQSIKNAAEKLAVRARSEAENVRNKQHTGEDQLRGQFARILFQDILGYNDSISAINGDFNYMEEKSALDSSKHADGLIGDFSIGDESDRKADLNVKAVIEWEDARYDYDTTDSSKGVMQAFNYSALYHFHSTLQKYVLVSNFLTLRLYRGDVHSAQEFDLTRLDEDKQLQTLLLFLHASRFAPNKEGGSASDEFYAVVPEDENPAVTAEAAKELGHLADELKQTHGYSEKEINVLLTRILFALFADDTEIFEGHKFTQFLEQYVTVRPDGTTNLITELNTLFRILNSDYPEREKMGIAKESFYGSFPYVNGDLFALELKPISLSVEILNKLREIAKLNWAMVNPIIFGSMFEGALNAEKRHSLGAHFTSEVDIRKVIDSLFLNDLYDEFNTILDSKIAIKQKLVVFKKKLANLNFLDPASGSGNFLIVGYRELRRLEHLVTYALLRENGMTDNRTTDQMALFEEASDIDAAPGAGFDKKGKYVTFWQDDGGVPLVAVEVSQFNGIEIQDYAVDVARVGMWIMDHLMNVEAQKMFFTRGVFLRIPLHDGANIVNANALTINWNDVIPGEKLDYIMGNPPFLGARNEDFTPQQKRDLKSIQPSLKGISSLDFVAGWFLKLDEIFQRNVAMKAALVSVNSIVQGVQAKILLPFLFKQGLRIFFAHQTFVWPNEGASVHVVIIGLAKQLPQEKYLFTYATEQSDPQMEVVEQINEYLMPVHSYDIQNLTSQISGQPEMYFGSQPLDNNHFYLDEDEVKQIEANFPDAMKYIKVIVGAQEITTNKTRKILDLNDSNVADWDDVGVIKQHVSDVKQWRLQQLDSSGQIKPTYKKLAKTPWKYETYNNRPGRHIMLPRQSSGNREYIPMKIYEEGILSNAQAYAIQSDDLYVMGILSTKMHNYWLATFGGKFKSDYRYSNEMVYNTFVFPDASEIERDKVRSLMAEIERIKNVYIETKNRNMRYLYNPGKMPLDLRNAHETLDDFVAKLYLRDNYRDMTPQEWIDFLYNLYLEK</sequence>
<dbReference type="SUPFAM" id="SSF53335">
    <property type="entry name" value="S-adenosyl-L-methionine-dependent methyltransferases"/>
    <property type="match status" value="1"/>
</dbReference>
<evidence type="ECO:0000259" key="9">
    <source>
        <dbReference type="Pfam" id="PF20473"/>
    </source>
</evidence>
<evidence type="ECO:0000259" key="5">
    <source>
        <dbReference type="Pfam" id="PF20464"/>
    </source>
</evidence>
<evidence type="ECO:0000259" key="6">
    <source>
        <dbReference type="Pfam" id="PF20465"/>
    </source>
</evidence>
<dbReference type="Pfam" id="PF20465">
    <property type="entry name" value="MmeI_hel"/>
    <property type="match status" value="1"/>
</dbReference>
<dbReference type="InterPro" id="IPR046819">
    <property type="entry name" value="MmeI_hel"/>
</dbReference>
<keyword evidence="2" id="KW-0489">Methyltransferase</keyword>
<evidence type="ECO:0000256" key="4">
    <source>
        <dbReference type="ARBA" id="ARBA00047942"/>
    </source>
</evidence>
<feature type="domain" description="MmeI-like C-terminal" evidence="8">
    <location>
        <begin position="962"/>
        <end position="1035"/>
    </location>
</feature>
<dbReference type="Pfam" id="PF20466">
    <property type="entry name" value="MmeI_TRD"/>
    <property type="match status" value="1"/>
</dbReference>
<evidence type="ECO:0000256" key="3">
    <source>
        <dbReference type="ARBA" id="ARBA00022679"/>
    </source>
</evidence>
<dbReference type="InterPro" id="IPR046820">
    <property type="entry name" value="MmeI_TRD"/>
</dbReference>
<keyword evidence="3" id="KW-0808">Transferase</keyword>
<feature type="domain" description="MmeI-like helicase spacer" evidence="6">
    <location>
        <begin position="262"/>
        <end position="345"/>
    </location>
</feature>
<proteinExistence type="predicted"/>
<evidence type="ECO:0000259" key="8">
    <source>
        <dbReference type="Pfam" id="PF20467"/>
    </source>
</evidence>
<protein>
    <recommendedName>
        <fullName evidence="1">site-specific DNA-methyltransferase (adenine-specific)</fullName>
        <ecNumber evidence="1">2.1.1.72</ecNumber>
    </recommendedName>
</protein>
<dbReference type="AlphaFoldDB" id="A0AAJ2YZB5"/>
<name>A0AAJ2YZB5_WEICO</name>
<feature type="domain" description="MmeI-like target recognition" evidence="7">
    <location>
        <begin position="752"/>
        <end position="955"/>
    </location>
</feature>
<dbReference type="GO" id="GO:0032259">
    <property type="term" value="P:methylation"/>
    <property type="evidence" value="ECO:0007669"/>
    <property type="project" value="UniProtKB-KW"/>
</dbReference>
<evidence type="ECO:0000259" key="7">
    <source>
        <dbReference type="Pfam" id="PF20466"/>
    </source>
</evidence>
<comment type="catalytic activity">
    <reaction evidence="4">
        <text>a 2'-deoxyadenosine in DNA + S-adenosyl-L-methionine = an N(6)-methyl-2'-deoxyadenosine in DNA + S-adenosyl-L-homocysteine + H(+)</text>
        <dbReference type="Rhea" id="RHEA:15197"/>
        <dbReference type="Rhea" id="RHEA-COMP:12418"/>
        <dbReference type="Rhea" id="RHEA-COMP:12419"/>
        <dbReference type="ChEBI" id="CHEBI:15378"/>
        <dbReference type="ChEBI" id="CHEBI:57856"/>
        <dbReference type="ChEBI" id="CHEBI:59789"/>
        <dbReference type="ChEBI" id="CHEBI:90615"/>
        <dbReference type="ChEBI" id="CHEBI:90616"/>
        <dbReference type="EC" id="2.1.1.72"/>
    </reaction>
</comment>
<dbReference type="InterPro" id="IPR050953">
    <property type="entry name" value="N4_N6_ade-DNA_methylase"/>
</dbReference>
<comment type="caution">
    <text evidence="10">The sequence shown here is derived from an EMBL/GenBank/DDBJ whole genome shotgun (WGS) entry which is preliminary data.</text>
</comment>
<evidence type="ECO:0000313" key="11">
    <source>
        <dbReference type="Proteomes" id="UP000719917"/>
    </source>
</evidence>
<dbReference type="InterPro" id="IPR046816">
    <property type="entry name" value="MmeI_Mtase"/>
</dbReference>
<evidence type="ECO:0000256" key="1">
    <source>
        <dbReference type="ARBA" id="ARBA00011900"/>
    </source>
</evidence>
<feature type="domain" description="MmeI-like DNA-methyltransferase" evidence="9">
    <location>
        <begin position="429"/>
        <end position="723"/>
    </location>
</feature>
<feature type="domain" description="MmeI-like N-terminal" evidence="5">
    <location>
        <begin position="50"/>
        <end position="254"/>
    </location>
</feature>
<evidence type="ECO:0000256" key="2">
    <source>
        <dbReference type="ARBA" id="ARBA00022603"/>
    </source>
</evidence>
<dbReference type="EC" id="2.1.1.72" evidence="1"/>
<accession>A0AAJ2YZB5</accession>
<dbReference type="InterPro" id="IPR046817">
    <property type="entry name" value="MmeI_N"/>
</dbReference>
<dbReference type="Pfam" id="PF20464">
    <property type="entry name" value="MmeI_N"/>
    <property type="match status" value="1"/>
</dbReference>
<dbReference type="RefSeq" id="WP_135797659.1">
    <property type="nucleotide sequence ID" value="NZ_CP027565.1"/>
</dbReference>
<dbReference type="Proteomes" id="UP000719917">
    <property type="component" value="Unassembled WGS sequence"/>
</dbReference>
<evidence type="ECO:0000313" key="10">
    <source>
        <dbReference type="EMBL" id="NBA12502.1"/>
    </source>
</evidence>
<dbReference type="Pfam" id="PF20467">
    <property type="entry name" value="MmeI_C"/>
    <property type="match status" value="1"/>
</dbReference>
<organism evidence="10 11">
    <name type="scientific">Weissella confusa</name>
    <name type="common">Lactobacillus confusus</name>
    <dbReference type="NCBI Taxonomy" id="1583"/>
    <lineage>
        <taxon>Bacteria</taxon>
        <taxon>Bacillati</taxon>
        <taxon>Bacillota</taxon>
        <taxon>Bacilli</taxon>
        <taxon>Lactobacillales</taxon>
        <taxon>Lactobacillaceae</taxon>
        <taxon>Weissella</taxon>
    </lineage>
</organism>
<dbReference type="InterPro" id="IPR029063">
    <property type="entry name" value="SAM-dependent_MTases_sf"/>
</dbReference>